<organism evidence="3 4">
    <name type="scientific">Sphingomonas oligophenolica</name>
    <dbReference type="NCBI Taxonomy" id="301154"/>
    <lineage>
        <taxon>Bacteria</taxon>
        <taxon>Pseudomonadati</taxon>
        <taxon>Pseudomonadota</taxon>
        <taxon>Alphaproteobacteria</taxon>
        <taxon>Sphingomonadales</taxon>
        <taxon>Sphingomonadaceae</taxon>
        <taxon>Sphingomonas</taxon>
    </lineage>
</organism>
<evidence type="ECO:0000259" key="1">
    <source>
        <dbReference type="Pfam" id="PF08239"/>
    </source>
</evidence>
<proteinExistence type="predicted"/>
<gene>
    <name evidence="3" type="ORF">ABC974_28205</name>
</gene>
<protein>
    <submittedName>
        <fullName evidence="3">Glycoside hydrolase domain-containing protein</fullName>
    </submittedName>
</protein>
<dbReference type="InterPro" id="IPR003646">
    <property type="entry name" value="SH3-like_bac-type"/>
</dbReference>
<accession>A0ABU9YCJ3</accession>
<keyword evidence="4" id="KW-1185">Reference proteome</keyword>
<name>A0ABU9YCJ3_9SPHN</name>
<dbReference type="RefSeq" id="WP_343891951.1">
    <property type="nucleotide sequence ID" value="NZ_BAAAEH010000048.1"/>
</dbReference>
<sequence>MASIIDVSSTCGSKAAALFAGGVRTVIRYYSRDTIRPSKRLSLAEAEQLAAAGLRLGIVHEGRHGDTASNFDRPTGVADAQYARTYGAVTIGQPAGSAIYFGVDFDASPAEIRDRVLPYFQGVADAFAVATGEPDYIVGVYGSGATCKAVLDAGLAARAWLAQSTGWAGHAAFLSSNRWALNQGAVATVAGVECDPDTAGEDQDIGDFALHPAAVPAGPASGAGASAAAPMRVNARSGLRLRAGPGTEFNVAKLLPFGTLVHPLKSVGNWTAVDLEGDGVADGFVSGAFLEDVSPGPGGAGPAPSAAAVHAIADAVHVPELIRQGSSAAGLKAARQTAKAALPGYPTNGCAAHLSALLQQAGIDVAMTWGAGKLAHVLADRGWTRIAIGKQISGDVGVCFDNDPTPAGADHIYLVVSTSGPDEMMIADNQRTTDAPHVRFATGHGKTPTEYFLRAL</sequence>
<dbReference type="Pfam" id="PF08924">
    <property type="entry name" value="Rv2525c_GlyHyd-like"/>
    <property type="match status" value="1"/>
</dbReference>
<dbReference type="EMBL" id="JBDIME010000052">
    <property type="protein sequence ID" value="MEN2793534.1"/>
    <property type="molecule type" value="Genomic_DNA"/>
</dbReference>
<evidence type="ECO:0000313" key="3">
    <source>
        <dbReference type="EMBL" id="MEN2793534.1"/>
    </source>
</evidence>
<keyword evidence="3" id="KW-0378">Hydrolase</keyword>
<dbReference type="Proteomes" id="UP001419910">
    <property type="component" value="Unassembled WGS sequence"/>
</dbReference>
<dbReference type="Gene3D" id="2.30.30.40">
    <property type="entry name" value="SH3 Domains"/>
    <property type="match status" value="1"/>
</dbReference>
<dbReference type="GO" id="GO:0016787">
    <property type="term" value="F:hydrolase activity"/>
    <property type="evidence" value="ECO:0007669"/>
    <property type="project" value="UniProtKB-KW"/>
</dbReference>
<evidence type="ECO:0000259" key="2">
    <source>
        <dbReference type="Pfam" id="PF08924"/>
    </source>
</evidence>
<comment type="caution">
    <text evidence="3">The sequence shown here is derived from an EMBL/GenBank/DDBJ whole genome shotgun (WGS) entry which is preliminary data.</text>
</comment>
<dbReference type="Pfam" id="PF08239">
    <property type="entry name" value="SH3_3"/>
    <property type="match status" value="1"/>
</dbReference>
<evidence type="ECO:0000313" key="4">
    <source>
        <dbReference type="Proteomes" id="UP001419910"/>
    </source>
</evidence>
<reference evidence="3 4" key="1">
    <citation type="submission" date="2024-05" db="EMBL/GenBank/DDBJ databases">
        <authorList>
            <person name="Liu Q."/>
            <person name="Xin Y.-H."/>
        </authorList>
    </citation>
    <scope>NUCLEOTIDE SEQUENCE [LARGE SCALE GENOMIC DNA]</scope>
    <source>
        <strain evidence="3 4">CGMCC 1.10181</strain>
    </source>
</reference>
<dbReference type="InterPro" id="IPR015020">
    <property type="entry name" value="Rv2525c-like_Glyco_Hydro-like"/>
</dbReference>
<feature type="domain" description="Rv2525c-like glycoside hydrolase-like" evidence="2">
    <location>
        <begin position="17"/>
        <end position="183"/>
    </location>
</feature>
<feature type="domain" description="SH3b" evidence="1">
    <location>
        <begin position="237"/>
        <end position="291"/>
    </location>
</feature>
<dbReference type="Gene3D" id="3.20.20.80">
    <property type="entry name" value="Glycosidases"/>
    <property type="match status" value="1"/>
</dbReference>